<keyword evidence="4" id="KW-1185">Reference proteome</keyword>
<gene>
    <name evidence="3" type="primary">yjgN</name>
    <name evidence="3" type="ORF">Mlute_02637</name>
</gene>
<feature type="transmembrane region" description="Helical" evidence="2">
    <location>
        <begin position="90"/>
        <end position="107"/>
    </location>
</feature>
<feature type="transmembrane region" description="Helical" evidence="2">
    <location>
        <begin position="299"/>
        <end position="321"/>
    </location>
</feature>
<feature type="transmembrane region" description="Helical" evidence="2">
    <location>
        <begin position="217"/>
        <end position="240"/>
    </location>
</feature>
<feature type="region of interest" description="Disordered" evidence="1">
    <location>
        <begin position="1"/>
        <end position="25"/>
    </location>
</feature>
<protein>
    <submittedName>
        <fullName evidence="3">Inner membrane protein YjgN</fullName>
    </submittedName>
</protein>
<organism evidence="3 4">
    <name type="scientific">Meiothermus luteus</name>
    <dbReference type="NCBI Taxonomy" id="2026184"/>
    <lineage>
        <taxon>Bacteria</taxon>
        <taxon>Thermotogati</taxon>
        <taxon>Deinococcota</taxon>
        <taxon>Deinococci</taxon>
        <taxon>Thermales</taxon>
        <taxon>Thermaceae</taxon>
        <taxon>Meiothermus</taxon>
    </lineage>
</organism>
<feature type="transmembrane region" description="Helical" evidence="2">
    <location>
        <begin position="40"/>
        <end position="61"/>
    </location>
</feature>
<feature type="transmembrane region" description="Helical" evidence="2">
    <location>
        <begin position="114"/>
        <end position="130"/>
    </location>
</feature>
<feature type="transmembrane region" description="Helical" evidence="2">
    <location>
        <begin position="158"/>
        <end position="179"/>
    </location>
</feature>
<evidence type="ECO:0000256" key="2">
    <source>
        <dbReference type="SAM" id="Phobius"/>
    </source>
</evidence>
<sequence>MDSHPQTNWNAEPLQGTQAAQPPAGPQTYRLEFRGRAEEFFRIWIVNIVLSVLTLGVYYAWAKVRARRYLYANTYLAGHPFEYLAEPLPILRGNLVVAAGLGLYYFANNLYPELGFLVVAGGFALLPWVIHQTLRFTAHNSAYRGIRFGFQGSLREAYFQYFWLGLLAFITLGLATPYVRFRQRQYIYNHIAYGATRSRFTGQLGFFWSVYLKAVGLALLLYLGVGLLAVLVFGAGAVLVPLPGADLLALLAVLALSLLALSALVVVQQYLYVRLTNHTWNHTTLGPLRLRARLRVRDLTWISLTNLLAVVLTLGLAIPWAKVRYLRHVLEHLLLQSEAELDDLVAAGGPDRVASLGEAATDILGLEIGL</sequence>
<evidence type="ECO:0000256" key="1">
    <source>
        <dbReference type="SAM" id="MobiDB-lite"/>
    </source>
</evidence>
<keyword evidence="2" id="KW-0812">Transmembrane</keyword>
<feature type="compositionally biased region" description="Polar residues" evidence="1">
    <location>
        <begin position="1"/>
        <end position="20"/>
    </location>
</feature>
<proteinExistence type="predicted"/>
<dbReference type="EMBL" id="QWKZ01000128">
    <property type="protein sequence ID" value="RIH81978.1"/>
    <property type="molecule type" value="Genomic_DNA"/>
</dbReference>
<feature type="transmembrane region" description="Helical" evidence="2">
    <location>
        <begin position="247"/>
        <end position="271"/>
    </location>
</feature>
<reference evidence="3 4" key="1">
    <citation type="submission" date="2018-08" db="EMBL/GenBank/DDBJ databases">
        <title>Meiothermus luteus KCTC 52599 genome sequencing project.</title>
        <authorList>
            <person name="Da Costa M.S."/>
            <person name="Albuquerque L."/>
            <person name="Raposo P."/>
            <person name="Froufe H.J.C."/>
            <person name="Barroso C.S."/>
            <person name="Egas C."/>
        </authorList>
    </citation>
    <scope>NUCLEOTIDE SEQUENCE [LARGE SCALE GENOMIC DNA]</scope>
    <source>
        <strain evidence="3 4">KCTC 52599</strain>
    </source>
</reference>
<keyword evidence="2" id="KW-1133">Transmembrane helix</keyword>
<keyword evidence="2" id="KW-0472">Membrane</keyword>
<accession>A0A399EDH3</accession>
<dbReference type="AlphaFoldDB" id="A0A399EDH3"/>
<dbReference type="InterPro" id="IPR010295">
    <property type="entry name" value="DUF898"/>
</dbReference>
<dbReference type="OrthoDB" id="9765721at2"/>
<dbReference type="Pfam" id="PF05987">
    <property type="entry name" value="DUF898"/>
    <property type="match status" value="1"/>
</dbReference>
<dbReference type="Proteomes" id="UP000265800">
    <property type="component" value="Unassembled WGS sequence"/>
</dbReference>
<name>A0A399EDH3_9DEIN</name>
<dbReference type="RefSeq" id="WP_119361137.1">
    <property type="nucleotide sequence ID" value="NZ_QWKZ01000128.1"/>
</dbReference>
<comment type="caution">
    <text evidence="3">The sequence shown here is derived from an EMBL/GenBank/DDBJ whole genome shotgun (WGS) entry which is preliminary data.</text>
</comment>
<evidence type="ECO:0000313" key="3">
    <source>
        <dbReference type="EMBL" id="RIH81978.1"/>
    </source>
</evidence>
<evidence type="ECO:0000313" key="4">
    <source>
        <dbReference type="Proteomes" id="UP000265800"/>
    </source>
</evidence>